<comment type="caution">
    <text evidence="3">The sequence shown here is derived from an EMBL/GenBank/DDBJ whole genome shotgun (WGS) entry which is preliminary data.</text>
</comment>
<feature type="transmembrane region" description="Helical" evidence="1">
    <location>
        <begin position="137"/>
        <end position="161"/>
    </location>
</feature>
<keyword evidence="2" id="KW-0732">Signal</keyword>
<feature type="chain" id="PRO_5041906489" evidence="2">
    <location>
        <begin position="23"/>
        <end position="170"/>
    </location>
</feature>
<name>A0AAE1HJV6_9NEOP</name>
<proteinExistence type="predicted"/>
<accession>A0AAE1HJV6</accession>
<dbReference type="AlphaFoldDB" id="A0AAE1HJV6"/>
<keyword evidence="3" id="KW-0675">Receptor</keyword>
<feature type="signal peptide" evidence="2">
    <location>
        <begin position="1"/>
        <end position="22"/>
    </location>
</feature>
<gene>
    <name evidence="3" type="ORF">KUF71_011121</name>
</gene>
<keyword evidence="1" id="KW-0812">Transmembrane</keyword>
<reference evidence="3" key="2">
    <citation type="journal article" date="2023" name="BMC Genomics">
        <title>Pest status, molecular evolution, and epigenetic factors derived from the genome assembly of Frankliniella fusca, a thysanopteran phytovirus vector.</title>
        <authorList>
            <person name="Catto M.A."/>
            <person name="Labadie P.E."/>
            <person name="Jacobson A.L."/>
            <person name="Kennedy G.G."/>
            <person name="Srinivasan R."/>
            <person name="Hunt B.G."/>
        </authorList>
    </citation>
    <scope>NUCLEOTIDE SEQUENCE</scope>
    <source>
        <strain evidence="3">PL_HMW_Pooled</strain>
    </source>
</reference>
<evidence type="ECO:0000313" key="4">
    <source>
        <dbReference type="Proteomes" id="UP001219518"/>
    </source>
</evidence>
<reference evidence="3" key="1">
    <citation type="submission" date="2021-07" db="EMBL/GenBank/DDBJ databases">
        <authorList>
            <person name="Catto M.A."/>
            <person name="Jacobson A."/>
            <person name="Kennedy G."/>
            <person name="Labadie P."/>
            <person name="Hunt B.G."/>
            <person name="Srinivasan R."/>
        </authorList>
    </citation>
    <scope>NUCLEOTIDE SEQUENCE</scope>
    <source>
        <strain evidence="3">PL_HMW_Pooled</strain>
        <tissue evidence="3">Head</tissue>
    </source>
</reference>
<keyword evidence="1" id="KW-0472">Membrane</keyword>
<keyword evidence="4" id="KW-1185">Reference proteome</keyword>
<keyword evidence="1" id="KW-1133">Transmembrane helix</keyword>
<organism evidence="3 4">
    <name type="scientific">Frankliniella fusca</name>
    <dbReference type="NCBI Taxonomy" id="407009"/>
    <lineage>
        <taxon>Eukaryota</taxon>
        <taxon>Metazoa</taxon>
        <taxon>Ecdysozoa</taxon>
        <taxon>Arthropoda</taxon>
        <taxon>Hexapoda</taxon>
        <taxon>Insecta</taxon>
        <taxon>Pterygota</taxon>
        <taxon>Neoptera</taxon>
        <taxon>Paraneoptera</taxon>
        <taxon>Thysanoptera</taxon>
        <taxon>Terebrantia</taxon>
        <taxon>Thripoidea</taxon>
        <taxon>Thripidae</taxon>
        <taxon>Frankliniella</taxon>
    </lineage>
</organism>
<evidence type="ECO:0000256" key="2">
    <source>
        <dbReference type="SAM" id="SignalP"/>
    </source>
</evidence>
<evidence type="ECO:0000256" key="1">
    <source>
        <dbReference type="SAM" id="Phobius"/>
    </source>
</evidence>
<dbReference type="Proteomes" id="UP001219518">
    <property type="component" value="Unassembled WGS sequence"/>
</dbReference>
<protein>
    <submittedName>
        <fullName evidence="3">Interleukin-15 receptor subunit alpha</fullName>
    </submittedName>
</protein>
<sequence length="170" mass="16962">MSVRTLSLALLLCLLGGLQVLGQEIDPDVEVLPSTPDGTVIVPESVPVPDDAVVVAAPALPEINVNTNNVVHNNIPGPSVVEVPAPAAQVVTVPTVVPAVTAAPTVVNPVVPNPTVVNPTATTGMRYGVGVVPLGSLLMGGGLGTMGLGTMGLGTMGLGAAMMPRLMIGR</sequence>
<dbReference type="EMBL" id="JAHWGI010001056">
    <property type="protein sequence ID" value="KAK3921945.1"/>
    <property type="molecule type" value="Genomic_DNA"/>
</dbReference>
<evidence type="ECO:0000313" key="3">
    <source>
        <dbReference type="EMBL" id="KAK3921945.1"/>
    </source>
</evidence>